<proteinExistence type="predicted"/>
<feature type="transmembrane region" description="Helical" evidence="1">
    <location>
        <begin position="36"/>
        <end position="63"/>
    </location>
</feature>
<dbReference type="EMBL" id="JAAEDK010000022">
    <property type="protein sequence ID" value="MBR0659903.1"/>
    <property type="molecule type" value="Genomic_DNA"/>
</dbReference>
<keyword evidence="1" id="KW-0812">Transmembrane</keyword>
<keyword evidence="1" id="KW-0472">Membrane</keyword>
<dbReference type="RefSeq" id="WP_168038464.1">
    <property type="nucleotide sequence ID" value="NZ_JAAEDK010000022.1"/>
</dbReference>
<dbReference type="Proteomes" id="UP001138708">
    <property type="component" value="Unassembled WGS sequence"/>
</dbReference>
<reference evidence="3 4" key="2">
    <citation type="submission" date="2020-02" db="EMBL/GenBank/DDBJ databases">
        <authorList>
            <person name="Sun Q."/>
            <person name="Inoue M."/>
        </authorList>
    </citation>
    <scope>NUCLEOTIDE SEQUENCE [LARGE SCALE GENOMIC DNA]</scope>
    <source>
        <strain evidence="3 4">KCTC 22478</strain>
    </source>
</reference>
<gene>
    <name evidence="3" type="ORF">GWK15_01765</name>
    <name evidence="2" type="ORF">GXW75_11640</name>
</gene>
<feature type="transmembrane region" description="Helical" evidence="1">
    <location>
        <begin position="437"/>
        <end position="455"/>
    </location>
</feature>
<keyword evidence="4" id="KW-1185">Reference proteome</keyword>
<evidence type="ECO:0000313" key="4">
    <source>
        <dbReference type="Proteomes" id="UP000746741"/>
    </source>
</evidence>
<dbReference type="AlphaFoldDB" id="A0A9X9WHU3"/>
<dbReference type="EMBL" id="JAAVUP010000001">
    <property type="protein sequence ID" value="NKE15657.1"/>
    <property type="molecule type" value="Genomic_DNA"/>
</dbReference>
<feature type="transmembrane region" description="Helical" evidence="1">
    <location>
        <begin position="411"/>
        <end position="431"/>
    </location>
</feature>
<feature type="transmembrane region" description="Helical" evidence="1">
    <location>
        <begin position="220"/>
        <end position="238"/>
    </location>
</feature>
<keyword evidence="1" id="KW-1133">Transmembrane helix</keyword>
<comment type="caution">
    <text evidence="2">The sequence shown here is derived from an EMBL/GenBank/DDBJ whole genome shotgun (WGS) entry which is preliminary data.</text>
</comment>
<sequence>MSVTAIGVVVLALCLRYCGSAPRLLQLVFLAGVFDAAAALILGGFGMPPAFPPAIMLVGLLAMQYLAGRRSIAEVPALHLMTPLLLFFAYAAVTAVMLPEAFAGRIIVWPQKFADIEPQPVPIAPGQGNMNQVAYLAANVGLALATALAAGRAGTPWRAIVKAYLLSGYLVMVLVAWDFASRTVGLPFPSDIVYSNPSWSIVEQNIGSLPRLQGPFAEPSALAFYLAGLAFACMGLCLRGHRVMRPDLLLVMACFATFLSTSTTGIAALVVGLPAQLAFAAAAGRGMAVRRMIRVLAVPGTIALLLAAGLLVMRPELLDVVAEVIDTTIEKRESDSFTERSLMNTVAWNAFLSSGGLGVGWGSTRASSILPGLLAGAGLVGAVTTAWFGLRMIRLVRRARAVANAGNPALIAIDCFGAALAGQLLAAAFSAPVITTPVFFAQLGIVGAAAIRVLIDASARARMVVQAAAAPNAPPPLLQISGR</sequence>
<feature type="transmembrane region" description="Helical" evidence="1">
    <location>
        <begin position="369"/>
        <end position="390"/>
    </location>
</feature>
<reference evidence="2" key="1">
    <citation type="submission" date="2020-01" db="EMBL/GenBank/DDBJ databases">
        <authorList>
            <person name="Rat A."/>
        </authorList>
    </citation>
    <scope>NUCLEOTIDE SEQUENCE</scope>
    <source>
        <strain evidence="2">LMG 31161</strain>
    </source>
</reference>
<feature type="transmembrane region" description="Helical" evidence="1">
    <location>
        <begin position="293"/>
        <end position="313"/>
    </location>
</feature>
<name>A0A9X9WHU3_9PROT</name>
<evidence type="ECO:0000256" key="1">
    <source>
        <dbReference type="SAM" id="Phobius"/>
    </source>
</evidence>
<feature type="transmembrane region" description="Helical" evidence="1">
    <location>
        <begin position="341"/>
        <end position="363"/>
    </location>
</feature>
<evidence type="ECO:0000313" key="2">
    <source>
        <dbReference type="EMBL" id="MBR0659903.1"/>
    </source>
</evidence>
<feature type="transmembrane region" description="Helical" evidence="1">
    <location>
        <begin position="75"/>
        <end position="98"/>
    </location>
</feature>
<organism evidence="2 5">
    <name type="scientific">Neoroseomonas oryzicola</name>
    <dbReference type="NCBI Taxonomy" id="535904"/>
    <lineage>
        <taxon>Bacteria</taxon>
        <taxon>Pseudomonadati</taxon>
        <taxon>Pseudomonadota</taxon>
        <taxon>Alphaproteobacteria</taxon>
        <taxon>Acetobacterales</taxon>
        <taxon>Acetobacteraceae</taxon>
        <taxon>Neoroseomonas</taxon>
    </lineage>
</organism>
<reference evidence="2" key="3">
    <citation type="journal article" date="2021" name="Syst. Appl. Microbiol.">
        <title>Roseomonas hellenica sp. nov., isolated from roots of wild-growing Alkanna tinctoria.</title>
        <authorList>
            <person name="Rat A."/>
            <person name="Naranjo H.D."/>
            <person name="Lebbe L."/>
            <person name="Cnockaert M."/>
            <person name="Krigas N."/>
            <person name="Grigoriadou K."/>
            <person name="Maloupa E."/>
            <person name="Willems A."/>
        </authorList>
    </citation>
    <scope>NUCLEOTIDE SEQUENCE</scope>
    <source>
        <strain evidence="2">LMG 31161</strain>
    </source>
</reference>
<accession>A0A9X9WHU3</accession>
<feature type="transmembrane region" description="Helical" evidence="1">
    <location>
        <begin position="163"/>
        <end position="180"/>
    </location>
</feature>
<dbReference type="Proteomes" id="UP000746741">
    <property type="component" value="Unassembled WGS sequence"/>
</dbReference>
<feature type="transmembrane region" description="Helical" evidence="1">
    <location>
        <begin position="133"/>
        <end position="151"/>
    </location>
</feature>
<evidence type="ECO:0000313" key="3">
    <source>
        <dbReference type="EMBL" id="NKE15657.1"/>
    </source>
</evidence>
<protein>
    <submittedName>
        <fullName evidence="2">Uncharacterized protein</fullName>
    </submittedName>
</protein>
<feature type="transmembrane region" description="Helical" evidence="1">
    <location>
        <begin position="250"/>
        <end position="273"/>
    </location>
</feature>
<evidence type="ECO:0000313" key="5">
    <source>
        <dbReference type="Proteomes" id="UP001138708"/>
    </source>
</evidence>